<dbReference type="GO" id="GO:0006955">
    <property type="term" value="P:immune response"/>
    <property type="evidence" value="ECO:0007669"/>
    <property type="project" value="InterPro"/>
</dbReference>
<dbReference type="Pfam" id="PF00048">
    <property type="entry name" value="IL8"/>
    <property type="match status" value="1"/>
</dbReference>
<sequence>MHPALTALLCCLLVLSAQGHPANKSNKCKCLKFVNRVNPQQIQGQPAIHEPSAFCQHREIIIWISNVEYCINPQSKLGKLILTNRSRHGKK</sequence>
<feature type="domain" description="Chemokine interleukin-8-like" evidence="3">
    <location>
        <begin position="27"/>
        <end position="82"/>
    </location>
</feature>
<feature type="chain" id="PRO_5042958294" description="Chemokine interleukin-8-like domain-containing protein" evidence="2">
    <location>
        <begin position="20"/>
        <end position="91"/>
    </location>
</feature>
<gene>
    <name evidence="4" type="ORF">PBY51_003398</name>
</gene>
<evidence type="ECO:0000256" key="2">
    <source>
        <dbReference type="SAM" id="SignalP"/>
    </source>
</evidence>
<dbReference type="Gene3D" id="2.40.50.40">
    <property type="match status" value="1"/>
</dbReference>
<dbReference type="GO" id="GO:0005615">
    <property type="term" value="C:extracellular space"/>
    <property type="evidence" value="ECO:0007669"/>
    <property type="project" value="UniProtKB-KW"/>
</dbReference>
<evidence type="ECO:0000313" key="4">
    <source>
        <dbReference type="EMBL" id="KAK5870454.1"/>
    </source>
</evidence>
<protein>
    <recommendedName>
        <fullName evidence="3">Chemokine interleukin-8-like domain-containing protein</fullName>
    </recommendedName>
</protein>
<dbReference type="GO" id="GO:0008009">
    <property type="term" value="F:chemokine activity"/>
    <property type="evidence" value="ECO:0007669"/>
    <property type="project" value="InterPro"/>
</dbReference>
<name>A0AAN7Y175_ELEMC</name>
<dbReference type="AlphaFoldDB" id="A0AAN7Y175"/>
<evidence type="ECO:0000259" key="3">
    <source>
        <dbReference type="Pfam" id="PF00048"/>
    </source>
</evidence>
<keyword evidence="1" id="KW-0202">Cytokine</keyword>
<dbReference type="SUPFAM" id="SSF54117">
    <property type="entry name" value="Interleukin 8-like chemokines"/>
    <property type="match status" value="1"/>
</dbReference>
<dbReference type="Proteomes" id="UP001346869">
    <property type="component" value="Unassembled WGS sequence"/>
</dbReference>
<reference evidence="4 5" key="1">
    <citation type="journal article" date="2023" name="Genes (Basel)">
        <title>Chromosome-Level Genome Assembly and Circadian Gene Repertoire of the Patagonia Blennie Eleginops maclovinus-The Closest Ancestral Proxy of Antarctic Cryonotothenioids.</title>
        <authorList>
            <person name="Cheng C.C."/>
            <person name="Rivera-Colon A.G."/>
            <person name="Minhas B.F."/>
            <person name="Wilson L."/>
            <person name="Rayamajhi N."/>
            <person name="Vargas-Chacoff L."/>
            <person name="Catchen J.M."/>
        </authorList>
    </citation>
    <scope>NUCLEOTIDE SEQUENCE [LARGE SCALE GENOMIC DNA]</scope>
    <source>
        <strain evidence="4">JMC-PN-2008</strain>
    </source>
</reference>
<reference evidence="4 5" key="2">
    <citation type="journal article" date="2023" name="Mol. Biol. Evol.">
        <title>Genomics of Secondarily Temperate Adaptation in the Only Non-Antarctic Icefish.</title>
        <authorList>
            <person name="Rivera-Colon A.G."/>
            <person name="Rayamajhi N."/>
            <person name="Minhas B.F."/>
            <person name="Madrigal G."/>
            <person name="Bilyk K.T."/>
            <person name="Yoon V."/>
            <person name="Hune M."/>
            <person name="Gregory S."/>
            <person name="Cheng C.H.C."/>
            <person name="Catchen J.M."/>
        </authorList>
    </citation>
    <scope>NUCLEOTIDE SEQUENCE [LARGE SCALE GENOMIC DNA]</scope>
    <source>
        <strain evidence="4">JMC-PN-2008</strain>
    </source>
</reference>
<evidence type="ECO:0000256" key="1">
    <source>
        <dbReference type="ARBA" id="ARBA00022514"/>
    </source>
</evidence>
<evidence type="ECO:0000313" key="5">
    <source>
        <dbReference type="Proteomes" id="UP001346869"/>
    </source>
</evidence>
<dbReference type="InterPro" id="IPR036048">
    <property type="entry name" value="Interleukin_8-like_sf"/>
</dbReference>
<dbReference type="InterPro" id="IPR001811">
    <property type="entry name" value="Chemokine_IL8-like_dom"/>
</dbReference>
<proteinExistence type="predicted"/>
<accession>A0AAN7Y175</accession>
<dbReference type="EMBL" id="JAUZQC010000005">
    <property type="protein sequence ID" value="KAK5870454.1"/>
    <property type="molecule type" value="Genomic_DNA"/>
</dbReference>
<feature type="signal peptide" evidence="2">
    <location>
        <begin position="1"/>
        <end position="19"/>
    </location>
</feature>
<dbReference type="PRINTS" id="PR00436">
    <property type="entry name" value="INTERLEUKIN8"/>
</dbReference>
<keyword evidence="5" id="KW-1185">Reference proteome</keyword>
<keyword evidence="2" id="KW-0732">Signal</keyword>
<organism evidence="4 5">
    <name type="scientific">Eleginops maclovinus</name>
    <name type="common">Patagonian blennie</name>
    <name type="synonym">Eleginus maclovinus</name>
    <dbReference type="NCBI Taxonomy" id="56733"/>
    <lineage>
        <taxon>Eukaryota</taxon>
        <taxon>Metazoa</taxon>
        <taxon>Chordata</taxon>
        <taxon>Craniata</taxon>
        <taxon>Vertebrata</taxon>
        <taxon>Euteleostomi</taxon>
        <taxon>Actinopterygii</taxon>
        <taxon>Neopterygii</taxon>
        <taxon>Teleostei</taxon>
        <taxon>Neoteleostei</taxon>
        <taxon>Acanthomorphata</taxon>
        <taxon>Eupercaria</taxon>
        <taxon>Perciformes</taxon>
        <taxon>Notothenioidei</taxon>
        <taxon>Eleginopidae</taxon>
        <taxon>Eleginops</taxon>
    </lineage>
</organism>
<comment type="caution">
    <text evidence="4">The sequence shown here is derived from an EMBL/GenBank/DDBJ whole genome shotgun (WGS) entry which is preliminary data.</text>
</comment>